<keyword evidence="7" id="KW-0843">Virulence</keyword>
<keyword evidence="3" id="KW-0964">Secreted</keyword>
<evidence type="ECO:0000256" key="9">
    <source>
        <dbReference type="SAM" id="MobiDB-lite"/>
    </source>
</evidence>
<dbReference type="InterPro" id="IPR001343">
    <property type="entry name" value="Hemolysn_Ca-bd"/>
</dbReference>
<evidence type="ECO:0000256" key="5">
    <source>
        <dbReference type="ARBA" id="ARBA00022737"/>
    </source>
</evidence>
<evidence type="ECO:0000256" key="6">
    <source>
        <dbReference type="ARBA" id="ARBA00022837"/>
    </source>
</evidence>
<keyword evidence="8" id="KW-0472">Membrane</keyword>
<dbReference type="InterPro" id="IPR003995">
    <property type="entry name" value="RTX_toxin_determinant-A"/>
</dbReference>
<feature type="compositionally biased region" description="Polar residues" evidence="9">
    <location>
        <begin position="1215"/>
        <end position="1232"/>
    </location>
</feature>
<feature type="region of interest" description="Disordered" evidence="9">
    <location>
        <begin position="835"/>
        <end position="901"/>
    </location>
</feature>
<dbReference type="GO" id="GO:0005509">
    <property type="term" value="F:calcium ion binding"/>
    <property type="evidence" value="ECO:0007669"/>
    <property type="project" value="InterPro"/>
</dbReference>
<dbReference type="PRINTS" id="PR01488">
    <property type="entry name" value="RTXTOXINA"/>
</dbReference>
<comment type="subcellular location">
    <subcellularLocation>
        <location evidence="1">Membrane</location>
    </subcellularLocation>
    <subcellularLocation>
        <location evidence="2">Secreted</location>
    </subcellularLocation>
</comment>
<evidence type="ECO:0000256" key="4">
    <source>
        <dbReference type="ARBA" id="ARBA00022656"/>
    </source>
</evidence>
<gene>
    <name evidence="10" type="ORF">VC34_08625</name>
</gene>
<accession>A0A0F4TMC8</accession>
<evidence type="ECO:0000256" key="7">
    <source>
        <dbReference type="ARBA" id="ARBA00023026"/>
    </source>
</evidence>
<dbReference type="EMBL" id="LACD01000008">
    <property type="protein sequence ID" value="KJZ45588.1"/>
    <property type="molecule type" value="Genomic_DNA"/>
</dbReference>
<proteinExistence type="predicted"/>
<feature type="region of interest" description="Disordered" evidence="9">
    <location>
        <begin position="1671"/>
        <end position="1700"/>
    </location>
</feature>
<evidence type="ECO:0000313" key="10">
    <source>
        <dbReference type="EMBL" id="KJZ45588.1"/>
    </source>
</evidence>
<dbReference type="PATRIC" id="fig|294.131.peg.5960"/>
<dbReference type="GO" id="GO:0090729">
    <property type="term" value="F:toxin activity"/>
    <property type="evidence" value="ECO:0007669"/>
    <property type="project" value="UniProtKB-KW"/>
</dbReference>
<evidence type="ECO:0000256" key="3">
    <source>
        <dbReference type="ARBA" id="ARBA00022525"/>
    </source>
</evidence>
<feature type="region of interest" description="Disordered" evidence="9">
    <location>
        <begin position="1318"/>
        <end position="1344"/>
    </location>
</feature>
<evidence type="ECO:0000256" key="8">
    <source>
        <dbReference type="ARBA" id="ARBA00023136"/>
    </source>
</evidence>
<comment type="caution">
    <text evidence="10">The sequence shown here is derived from an EMBL/GenBank/DDBJ whole genome shotgun (WGS) entry which is preliminary data.</text>
</comment>
<dbReference type="PANTHER" id="PTHR38340">
    <property type="entry name" value="S-LAYER PROTEIN"/>
    <property type="match status" value="1"/>
</dbReference>
<dbReference type="Pfam" id="PF00353">
    <property type="entry name" value="HemolysinCabind"/>
    <property type="match status" value="14"/>
</dbReference>
<organism evidence="10 11">
    <name type="scientific">Pseudomonas fluorescens</name>
    <dbReference type="NCBI Taxonomy" id="294"/>
    <lineage>
        <taxon>Bacteria</taxon>
        <taxon>Pseudomonadati</taxon>
        <taxon>Pseudomonadota</taxon>
        <taxon>Gammaproteobacteria</taxon>
        <taxon>Pseudomonadales</taxon>
        <taxon>Pseudomonadaceae</taxon>
        <taxon>Pseudomonas</taxon>
    </lineage>
</organism>
<sequence>MSYVFSVLEKKIIFDAVSVCDGMVFDSVKEEYKAIAIENKNCAPFYQALSDIIGDKLSGRVVLDETIKRNLKSAKLWLDVAIDANGGKGAYSALIRAYTLRQGRLRLNEAFSADLMQQASNGVAVNFVNALIHGSVKDNLAPWTVPLISQIASIDARAVGEILFEDISDAPDTASSRNSGWSGTIAFSLLGGEFPYETWRLISAGDPGSEIKGSHEQAKVNRVDDFKNILFAIDSYSVALDAVIKNFGRNIFESLFSVVPEQINVALSSGNVNPLIQYVVKGTPISPTVNLILRYGVNAFFDMFRRTYEGDATVAATTDETFAINAYAFFSALPPSQYQSIVAKTIGEYGSASEWGVLAAQDTSVGLALRNSLKHLSEIVIEKDDGFSGRGLELYDSKTGEGFITEQWLIDRADMLGRLIARTNGSFGENTTQKFSYSDLASGKQASMTTGVSNPLVMFGDVGGRSFSGGTNVDHLYGGAGNDTINGLGGNDHIEGGHGNDSLTGGDGNDALHGMSGDDVLVGGKGNDILIGGAGNDRYEFSSGDGADQIFDFNADGQILINGLPIPPPKRSGPLSNTWITKDGAITLTLIEELAEKTLNIKYGQNDLIVIRHYTPGMFGIQLPGYVSLRFAKPHLTITGDRKAEDADPDVPGEQLSYDELGNVVVMPKVKQGNRADVLHGSFSHDMLIGLGGSDRLFGKAGNDRLFGDKQATIKKSMAGGADRGRASRGDWLDGGLGDDLLVGSSSRDMLLGGAGGDTLVGGAGDDNLSGDGMTGGLLDSWDFKRVELPFGKDSSSWHVGLTDASISTAVEGGNDILYGQGGHDFMTAGGGDDLLDGGPGNDVMGGDQGNDTLLGGSDDDILLGDNHDSAGGLKSRSHGNDLLDGGDGNDELHGNGGSDVLYGGLGNDELKGDDSELQGIEGDAAHYFGSDFLDGGAGNDTLQGGGADDSLYGGAGNDNLSGDYLTHPVHYHGNDFLDGGMGDDTLIGMGGSDTLIGGEGNDALDGDEHNLKAGGTNDDYIQGNEGNDTLWGGLGADTLYGGADNDFLLGDYEQTPETEHGADYLDGGPGNDTLLGGGGNDTLYGGAGVDYLRGGPGNNVFGGGSGNDYLDGQDGNDTYYFGAGDGLDVIADTGGNNVIKFGSGFTADSLKVEIIVVDIGPVLRLSNGSGDAILIRDFEKWQSSSFSFSGGVVLSFQDVMKIVQGPVDVSSLAETSSVGGADGSGTNNATADTPRLEGDKGKLWGEEFLANMKKRRSAFILASGFVLNAQGAWSKSHITDSEHSYHEQTNLIVESFQAGSLSETPDRMNLVSGRAVLSERSSNTTSRTESRPSAVGGLKYTPKQEPQYYPSGSSYSGFALSAGEVVIENKSVTGVIQGWYVYPAGSFENGALSYKQFSWDVTTETIRHQVVQGDDAGGRVNLEGGNIFHGGTGDDLVVTVKDPDVYYDEGKTPGAFLSGGAGNDTLLGSDGADYLVSGSGNDWLYGENGPDTYIIGAHAGATTIIADILSPVFFRPEVGVAGWESESGLDDTDTVRLPDGITLDQLQLSWGAVLVEAVNIELSPNPQRGTYRSPPRGLMLYSTLDISWGKEQQVRITLPNASDLGGSGIEVIKFADGATIRLQQLIANSKLGPAPDSYHGGILVVGAPLVRSSRDNKALPLVGGRGDDTLSGSGEIRGMQGDDSISGGPGDDVLWGGPGDDTLAGGAGNDVYKYDGLGRDLIVNASGGIDGVDFTDFDVSILQLKFHRDNDDLVVVVNYGSSPKIRVVNHFSGGDAAISFIRVHGVDRIPQDYTADQLVELLHALPPLRDVEDILLRNDDEALQAAKEIIQFYGLNG</sequence>
<name>A0A0F4TMC8_PSEFL</name>
<feature type="compositionally biased region" description="Low complexity" evidence="9">
    <location>
        <begin position="1319"/>
        <end position="1334"/>
    </location>
</feature>
<keyword evidence="6" id="KW-0106">Calcium</keyword>
<dbReference type="SUPFAM" id="SSF51120">
    <property type="entry name" value="beta-Roll"/>
    <property type="match status" value="8"/>
</dbReference>
<dbReference type="GO" id="GO:0005576">
    <property type="term" value="C:extracellular region"/>
    <property type="evidence" value="ECO:0007669"/>
    <property type="project" value="UniProtKB-SubCell"/>
</dbReference>
<feature type="region of interest" description="Disordered" evidence="9">
    <location>
        <begin position="1215"/>
        <end position="1238"/>
    </location>
</feature>
<keyword evidence="5" id="KW-0677">Repeat</keyword>
<dbReference type="InterPro" id="IPR018511">
    <property type="entry name" value="Hemolysin-typ_Ca-bd_CS"/>
</dbReference>
<protein>
    <submittedName>
        <fullName evidence="10">Calcium-binding protein</fullName>
    </submittedName>
</protein>
<reference evidence="10 11" key="1">
    <citation type="submission" date="2015-03" db="EMBL/GenBank/DDBJ databases">
        <title>Comparative genomics of Pseudomonas insights into diversity of traits involved in vanlence and defense.</title>
        <authorList>
            <person name="Qin Y."/>
        </authorList>
    </citation>
    <scope>NUCLEOTIDE SEQUENCE [LARGE SCALE GENOMIC DNA]</scope>
    <source>
        <strain evidence="10 11">C3</strain>
    </source>
</reference>
<evidence type="ECO:0000256" key="2">
    <source>
        <dbReference type="ARBA" id="ARBA00004613"/>
    </source>
</evidence>
<dbReference type="PROSITE" id="PS00330">
    <property type="entry name" value="HEMOLYSIN_CALCIUM"/>
    <property type="match status" value="9"/>
</dbReference>
<dbReference type="PRINTS" id="PR00313">
    <property type="entry name" value="CABNDNGRPT"/>
</dbReference>
<evidence type="ECO:0000256" key="1">
    <source>
        <dbReference type="ARBA" id="ARBA00004370"/>
    </source>
</evidence>
<evidence type="ECO:0000313" key="11">
    <source>
        <dbReference type="Proteomes" id="UP000033500"/>
    </source>
</evidence>
<dbReference type="Gene3D" id="2.150.10.10">
    <property type="entry name" value="Serralysin-like metalloprotease, C-terminal"/>
    <property type="match status" value="11"/>
</dbReference>
<dbReference type="PANTHER" id="PTHR38340:SF1">
    <property type="entry name" value="S-LAYER PROTEIN"/>
    <property type="match status" value="1"/>
</dbReference>
<dbReference type="RefSeq" id="WP_046046140.1">
    <property type="nucleotide sequence ID" value="NZ_LACD01000008.1"/>
</dbReference>
<dbReference type="InterPro" id="IPR050557">
    <property type="entry name" value="RTX_toxin/Mannuronan_C5-epim"/>
</dbReference>
<dbReference type="GO" id="GO:0016020">
    <property type="term" value="C:membrane"/>
    <property type="evidence" value="ECO:0007669"/>
    <property type="project" value="UniProtKB-SubCell"/>
</dbReference>
<keyword evidence="4" id="KW-0800">Toxin</keyword>
<dbReference type="Proteomes" id="UP000033500">
    <property type="component" value="Unassembled WGS sequence"/>
</dbReference>
<dbReference type="InterPro" id="IPR011049">
    <property type="entry name" value="Serralysin-like_metalloprot_C"/>
</dbReference>